<sequence>MQGNLLQSKETTQYFDGLGRPLQTVVKKGSMVTTTTASVGTDTAGARDLVTPVLYDEFGREQYHFSPFAANNADGNTSLSDGLFKMNPYAQQQQFMTGKYGTSQGEDNFYSQTLFEASPLNRVLEQFAPGKSWAGSYAATTEATRHSIKSKYWINTARDSVRIWEVTDGTPGDGSGGTPANRTENNYSGQSEISATESITLGNGFTVPSGSNFRAYITSTPSAPGAIITSTYASSRLYDAGELYKKVTVDEVGRQVIEFKDKEGQLILKKVQLESTATDNGLGKGHWGWLCTYYIYDDLGNLRCVIQPEGVKTMNDARNWALTPTLLKEQCFRYEYDGRNRMTVKQVPGASEVAMVYNIKDLPVMTQDGNLRNAGMWNYTQYDTLNRPVATGVFSSSVVLSTHWQTAAASTSYPTAAMLTGVQPLTETFYDDYSWVGKTPYSNDLTGKISATFTVTDTAGNLLPVSNTIWPYAQKPAMDSRTKGMVTGSRVKVLNSAVYIYTLTLYDDKNRPVQVKTLNHTGGVDVATTQYSWAGQPLTVLSRQTKGGADATSVLTITRNTYDALGRVVKATNQIKRDGGALSAEKVLAINKYDELGQLTTKTLGATDATGTTGVEKQVYEYNIRGWLLGMNRAYVNSATGATTNFFGYDLSYDKANNNIAGQTNVAISNYSNLQYNGNIAGMSWRGQSNSAPIRRYSFSYDNTNRLLKADFGQLSGSAYVATTAMDYSVKMGSTGTDVNVAYDYNGNIKGMLQRGVYNNTAIDMDKLVYSYLPGSSKLAKVTETGVNTKTYGLSDFNDGTNGTADDYAYDLNGNLTKDQNKSISSITYNILNLPEQITVTGKGTISYQYDAAGNKLQKKVTEGSATKITDYLGGMIFENSVLQHIGTEEGRMRPTTPTATTFVTDYFLKDHLGNVRAMVQENKTLLEETHYYPFGLVQRGISTQASGILANKDKTFQGQKFDDDLGLNYYSYKYRNHDPQIGRFIEIDPLSPKYAHNSPYAFSENKVTTHIELEGLEGEWMGFVINKARKEIERKEGPSAAREYDRGVRTGGAITGAALIDVFVTKGWATRILLASQTASLFEHNRLDPNTPQGQAQQQRFKDNATDLFISAGTGYMLGKSINVLTSLMTEAGSLVTKTFSSSSIRFSQSSVNGLDDIVTSMKQSGWKGDPIDIVKMEDGMYTTVDNTRLLAAQVAGIDVQATAHGFDDAISAEVAKRFIGKDGSLPATWGEAVQNRIQSQKKSFRTQYENGSFVNPNVGSGN</sequence>
<protein>
    <recommendedName>
        <fullName evidence="2">DUF6443 domain-containing protein</fullName>
    </recommendedName>
</protein>
<dbReference type="Gene3D" id="2.180.10.10">
    <property type="entry name" value="RHS repeat-associated core"/>
    <property type="match status" value="1"/>
</dbReference>
<dbReference type="Proteomes" id="UP000077667">
    <property type="component" value="Chromosome"/>
</dbReference>
<name>A0A1A9I3Y1_9BACT</name>
<evidence type="ECO:0000313" key="4">
    <source>
        <dbReference type="Proteomes" id="UP000077667"/>
    </source>
</evidence>
<reference evidence="3 4" key="1">
    <citation type="submission" date="2016-05" db="EMBL/GenBank/DDBJ databases">
        <title>Niabella ginsenosidivorans BS26 whole genome sequencing.</title>
        <authorList>
            <person name="Im W.T."/>
            <person name="Siddiqi M.Z."/>
        </authorList>
    </citation>
    <scope>NUCLEOTIDE SEQUENCE [LARGE SCALE GENOMIC DNA]</scope>
    <source>
        <strain evidence="3 4">BS26</strain>
    </source>
</reference>
<dbReference type="PANTHER" id="PTHR32305">
    <property type="match status" value="1"/>
</dbReference>
<organism evidence="3 4">
    <name type="scientific">Niabella ginsenosidivorans</name>
    <dbReference type="NCBI Taxonomy" id="1176587"/>
    <lineage>
        <taxon>Bacteria</taxon>
        <taxon>Pseudomonadati</taxon>
        <taxon>Bacteroidota</taxon>
        <taxon>Chitinophagia</taxon>
        <taxon>Chitinophagales</taxon>
        <taxon>Chitinophagaceae</taxon>
        <taxon>Niabella</taxon>
    </lineage>
</organism>
<dbReference type="InterPro" id="IPR045619">
    <property type="entry name" value="DUF6443"/>
</dbReference>
<keyword evidence="4" id="KW-1185">Reference proteome</keyword>
<dbReference type="KEGG" id="nia:A8C56_10060"/>
<feature type="domain" description="DUF6443" evidence="2">
    <location>
        <begin position="7"/>
        <end position="142"/>
    </location>
</feature>
<evidence type="ECO:0000256" key="1">
    <source>
        <dbReference type="SAM" id="MobiDB-lite"/>
    </source>
</evidence>
<dbReference type="AlphaFoldDB" id="A0A1A9I3Y1"/>
<gene>
    <name evidence="3" type="ORF">A8C56_10060</name>
</gene>
<dbReference type="NCBIfam" id="TIGR03696">
    <property type="entry name" value="Rhs_assc_core"/>
    <property type="match status" value="1"/>
</dbReference>
<feature type="compositionally biased region" description="Polar residues" evidence="1">
    <location>
        <begin position="180"/>
        <end position="191"/>
    </location>
</feature>
<dbReference type="Pfam" id="PF20041">
    <property type="entry name" value="DUF6443"/>
    <property type="match status" value="1"/>
</dbReference>
<proteinExistence type="predicted"/>
<dbReference type="STRING" id="1176587.A8C56_10060"/>
<dbReference type="EMBL" id="CP015772">
    <property type="protein sequence ID" value="ANH81284.1"/>
    <property type="molecule type" value="Genomic_DNA"/>
</dbReference>
<evidence type="ECO:0000313" key="3">
    <source>
        <dbReference type="EMBL" id="ANH81284.1"/>
    </source>
</evidence>
<dbReference type="InterPro" id="IPR050708">
    <property type="entry name" value="T6SS_VgrG/RHS"/>
</dbReference>
<dbReference type="InterPro" id="IPR022385">
    <property type="entry name" value="Rhs_assc_core"/>
</dbReference>
<accession>A0A1A9I3Y1</accession>
<feature type="region of interest" description="Disordered" evidence="1">
    <location>
        <begin position="168"/>
        <end position="191"/>
    </location>
</feature>
<dbReference type="PANTHER" id="PTHR32305:SF15">
    <property type="entry name" value="PROTEIN RHSA-RELATED"/>
    <property type="match status" value="1"/>
</dbReference>
<evidence type="ECO:0000259" key="2">
    <source>
        <dbReference type="Pfam" id="PF20041"/>
    </source>
</evidence>